<dbReference type="Proteomes" id="UP000297604">
    <property type="component" value="Unassembled WGS sequence"/>
</dbReference>
<reference evidence="7 8" key="1">
    <citation type="submission" date="2019-03" db="EMBL/GenBank/DDBJ databases">
        <title>Genomics of glacier-inhabiting Cryobacterium strains.</title>
        <authorList>
            <person name="Liu Q."/>
            <person name="Xin Y.-H."/>
        </authorList>
    </citation>
    <scope>NUCLEOTIDE SEQUENCE [LARGE SCALE GENOMIC DNA]</scope>
    <source>
        <strain evidence="7 8">MDB1-5</strain>
    </source>
</reference>
<protein>
    <submittedName>
        <fullName evidence="7">Site-specific integrase</fullName>
    </submittedName>
</protein>
<keyword evidence="2 4" id="KW-0238">DNA-binding</keyword>
<gene>
    <name evidence="7" type="ORF">E3O46_11935</name>
</gene>
<dbReference type="InterPro" id="IPR028259">
    <property type="entry name" value="AP2-like_int_N"/>
</dbReference>
<dbReference type="PANTHER" id="PTHR30349">
    <property type="entry name" value="PHAGE INTEGRASE-RELATED"/>
    <property type="match status" value="1"/>
</dbReference>
<dbReference type="InterPro" id="IPR013762">
    <property type="entry name" value="Integrase-like_cat_sf"/>
</dbReference>
<evidence type="ECO:0000259" key="6">
    <source>
        <dbReference type="PROSITE" id="PS51900"/>
    </source>
</evidence>
<evidence type="ECO:0000259" key="5">
    <source>
        <dbReference type="PROSITE" id="PS51898"/>
    </source>
</evidence>
<evidence type="ECO:0000256" key="2">
    <source>
        <dbReference type="ARBA" id="ARBA00023125"/>
    </source>
</evidence>
<dbReference type="CDD" id="cd01189">
    <property type="entry name" value="INT_ICEBs1_C_like"/>
    <property type="match status" value="1"/>
</dbReference>
<dbReference type="Gene3D" id="1.10.150.130">
    <property type="match status" value="1"/>
</dbReference>
<keyword evidence="3" id="KW-0233">DNA recombination</keyword>
<dbReference type="Pfam" id="PF14657">
    <property type="entry name" value="Arm-DNA-bind_4"/>
    <property type="match status" value="1"/>
</dbReference>
<dbReference type="PROSITE" id="PS51898">
    <property type="entry name" value="TYR_RECOMBINASE"/>
    <property type="match status" value="1"/>
</dbReference>
<dbReference type="InterPro" id="IPR050090">
    <property type="entry name" value="Tyrosine_recombinase_XerCD"/>
</dbReference>
<dbReference type="InterPro" id="IPR044068">
    <property type="entry name" value="CB"/>
</dbReference>
<dbReference type="InterPro" id="IPR002104">
    <property type="entry name" value="Integrase_catalytic"/>
</dbReference>
<feature type="domain" description="Tyr recombinase" evidence="5">
    <location>
        <begin position="163"/>
        <end position="356"/>
    </location>
</feature>
<proteinExistence type="inferred from homology"/>
<accession>A0ABY2IPD7</accession>
<dbReference type="Gene3D" id="1.10.443.10">
    <property type="entry name" value="Intergrase catalytic core"/>
    <property type="match status" value="1"/>
</dbReference>
<evidence type="ECO:0000256" key="4">
    <source>
        <dbReference type="PROSITE-ProRule" id="PRU01248"/>
    </source>
</evidence>
<feature type="domain" description="Core-binding (CB)" evidence="6">
    <location>
        <begin position="62"/>
        <end position="142"/>
    </location>
</feature>
<dbReference type="PANTHER" id="PTHR30349:SF64">
    <property type="entry name" value="PROPHAGE INTEGRASE INTD-RELATED"/>
    <property type="match status" value="1"/>
</dbReference>
<dbReference type="Pfam" id="PF00589">
    <property type="entry name" value="Phage_integrase"/>
    <property type="match status" value="1"/>
</dbReference>
<organism evidence="7 8">
    <name type="scientific">Cryobacterium glucosi</name>
    <dbReference type="NCBI Taxonomy" id="1259175"/>
    <lineage>
        <taxon>Bacteria</taxon>
        <taxon>Bacillati</taxon>
        <taxon>Actinomycetota</taxon>
        <taxon>Actinomycetes</taxon>
        <taxon>Micrococcales</taxon>
        <taxon>Microbacteriaceae</taxon>
        <taxon>Cryobacterium</taxon>
    </lineage>
</organism>
<dbReference type="PROSITE" id="PS51900">
    <property type="entry name" value="CB"/>
    <property type="match status" value="1"/>
</dbReference>
<evidence type="ECO:0000256" key="3">
    <source>
        <dbReference type="ARBA" id="ARBA00023172"/>
    </source>
</evidence>
<evidence type="ECO:0000313" key="8">
    <source>
        <dbReference type="Proteomes" id="UP000297604"/>
    </source>
</evidence>
<evidence type="ECO:0000256" key="1">
    <source>
        <dbReference type="ARBA" id="ARBA00008857"/>
    </source>
</evidence>
<comment type="caution">
    <text evidence="7">The sequence shown here is derived from an EMBL/GenBank/DDBJ whole genome shotgun (WGS) entry which is preliminary data.</text>
</comment>
<evidence type="ECO:0000313" key="7">
    <source>
        <dbReference type="EMBL" id="TFC19469.1"/>
    </source>
</evidence>
<sequence>MGSIESYFTASGKRYRVLYRRPDHRQTQKRGFRTKKDAELYLSAVEIKKATGEYIDATASKATIATLGADWLASRTHLKPSSLHPVEIAWRRYVLPTWGLRQVGEIRHSDVQIWISRLVVGRSATTVLRIYGVLAAILDVAVKDRRIPSNPARGVTLPRKTKGQHACLSHRQVALLAQNSRQQSTLILLLAYTGLRWGEATALRIRDVDTVRRRIRVHENAVNVGGTIHVGTPKTHQARAVPYPGFLNPLFAELMQASAGTARGRDELLFGNGRDHMRSPDTRRGWFVSAVRKAQAADAAFPNLTLHDLRHTAASLAISAGANVKAIQRMLGHASAAMTLDTYADLFDDDLDLVADALDDARVLSID</sequence>
<keyword evidence="8" id="KW-1185">Reference proteome</keyword>
<name>A0ABY2IPD7_9MICO</name>
<dbReference type="RefSeq" id="WP_134561761.1">
    <property type="nucleotide sequence ID" value="NZ_SOFS01000024.1"/>
</dbReference>
<dbReference type="InterPro" id="IPR010998">
    <property type="entry name" value="Integrase_recombinase_N"/>
</dbReference>
<dbReference type="SUPFAM" id="SSF56349">
    <property type="entry name" value="DNA breaking-rejoining enzymes"/>
    <property type="match status" value="1"/>
</dbReference>
<dbReference type="InterPro" id="IPR011010">
    <property type="entry name" value="DNA_brk_join_enz"/>
</dbReference>
<dbReference type="EMBL" id="SOFS01000024">
    <property type="protein sequence ID" value="TFC19469.1"/>
    <property type="molecule type" value="Genomic_DNA"/>
</dbReference>
<comment type="similarity">
    <text evidence="1">Belongs to the 'phage' integrase family.</text>
</comment>